<sequence>MDTPSSNPRFRLRGNRKYLSATTVFDWITESLVNPTNIDFQFHTFTGNHANVSSKPSQTDRLVATYRSSHKTVYLVETDEPILERYNCNEQQILSTVNFNSTSGLFCFPLVDSATYIEYVVATYKAMLEGTDDGKMGKLIFGRVRADSVPIGGSCVIEHRRKIGKQFFEAKLLCNDEKIGSLYFGQQ</sequence>
<dbReference type="EMBL" id="CP036525">
    <property type="protein sequence ID" value="QDT03533.1"/>
    <property type="molecule type" value="Genomic_DNA"/>
</dbReference>
<evidence type="ECO:0000313" key="1">
    <source>
        <dbReference type="EMBL" id="QDT03533.1"/>
    </source>
</evidence>
<dbReference type="Proteomes" id="UP000318538">
    <property type="component" value="Chromosome"/>
</dbReference>
<proteinExistence type="predicted"/>
<dbReference type="PROSITE" id="PS00226">
    <property type="entry name" value="IF_ROD_1"/>
    <property type="match status" value="1"/>
</dbReference>
<keyword evidence="2" id="KW-1185">Reference proteome</keyword>
<evidence type="ECO:0000313" key="2">
    <source>
        <dbReference type="Proteomes" id="UP000318538"/>
    </source>
</evidence>
<protein>
    <submittedName>
        <fullName evidence="1">Uncharacterized protein</fullName>
    </submittedName>
</protein>
<gene>
    <name evidence="1" type="ORF">K227x_19170</name>
</gene>
<organism evidence="1 2">
    <name type="scientific">Rubripirellula lacrimiformis</name>
    <dbReference type="NCBI Taxonomy" id="1930273"/>
    <lineage>
        <taxon>Bacteria</taxon>
        <taxon>Pseudomonadati</taxon>
        <taxon>Planctomycetota</taxon>
        <taxon>Planctomycetia</taxon>
        <taxon>Pirellulales</taxon>
        <taxon>Pirellulaceae</taxon>
        <taxon>Rubripirellula</taxon>
    </lineage>
</organism>
<accession>A0A517N8R0</accession>
<dbReference type="KEGG" id="rlc:K227x_19170"/>
<dbReference type="InterPro" id="IPR018039">
    <property type="entry name" value="IF_conserved"/>
</dbReference>
<reference evidence="1 2" key="1">
    <citation type="submission" date="2019-02" db="EMBL/GenBank/DDBJ databases">
        <title>Deep-cultivation of Planctomycetes and their phenomic and genomic characterization uncovers novel biology.</title>
        <authorList>
            <person name="Wiegand S."/>
            <person name="Jogler M."/>
            <person name="Boedeker C."/>
            <person name="Pinto D."/>
            <person name="Vollmers J."/>
            <person name="Rivas-Marin E."/>
            <person name="Kohn T."/>
            <person name="Peeters S.H."/>
            <person name="Heuer A."/>
            <person name="Rast P."/>
            <person name="Oberbeckmann S."/>
            <person name="Bunk B."/>
            <person name="Jeske O."/>
            <person name="Meyerdierks A."/>
            <person name="Storesund J.E."/>
            <person name="Kallscheuer N."/>
            <person name="Luecker S."/>
            <person name="Lage O.M."/>
            <person name="Pohl T."/>
            <person name="Merkel B.J."/>
            <person name="Hornburger P."/>
            <person name="Mueller R.-W."/>
            <person name="Bruemmer F."/>
            <person name="Labrenz M."/>
            <person name="Spormann A.M."/>
            <person name="Op den Camp H."/>
            <person name="Overmann J."/>
            <person name="Amann R."/>
            <person name="Jetten M.S.M."/>
            <person name="Mascher T."/>
            <person name="Medema M.H."/>
            <person name="Devos D.P."/>
            <person name="Kaster A.-K."/>
            <person name="Ovreas L."/>
            <person name="Rohde M."/>
            <person name="Galperin M.Y."/>
            <person name="Jogler C."/>
        </authorList>
    </citation>
    <scope>NUCLEOTIDE SEQUENCE [LARGE SCALE GENOMIC DNA]</scope>
    <source>
        <strain evidence="1 2">K22_7</strain>
    </source>
</reference>
<dbReference type="AlphaFoldDB" id="A0A517N8R0"/>
<name>A0A517N8R0_9BACT</name>